<dbReference type="InterPro" id="IPR032675">
    <property type="entry name" value="LRR_dom_sf"/>
</dbReference>
<evidence type="ECO:0000256" key="8">
    <source>
        <dbReference type="SAM" id="SignalP"/>
    </source>
</evidence>
<accession>A0A835AMG3</accession>
<evidence type="ECO:0000256" key="7">
    <source>
        <dbReference type="ARBA" id="ARBA00023136"/>
    </source>
</evidence>
<dbReference type="GO" id="GO:0016020">
    <property type="term" value="C:membrane"/>
    <property type="evidence" value="ECO:0007669"/>
    <property type="project" value="UniProtKB-SubCell"/>
</dbReference>
<dbReference type="PANTHER" id="PTHR48010:SF58">
    <property type="entry name" value="RECEPTOR PROTEIN KINASE-LIKE PROTEIN ZAR1"/>
    <property type="match status" value="1"/>
</dbReference>
<dbReference type="InterPro" id="IPR013210">
    <property type="entry name" value="LRR_N_plant-typ"/>
</dbReference>
<feature type="signal peptide" evidence="8">
    <location>
        <begin position="1"/>
        <end position="24"/>
    </location>
</feature>
<keyword evidence="7" id="KW-0472">Membrane</keyword>
<evidence type="ECO:0000256" key="1">
    <source>
        <dbReference type="ARBA" id="ARBA00004167"/>
    </source>
</evidence>
<feature type="chain" id="PRO_5032377039" description="Leucine-rich repeat-containing N-terminal plant-type domain-containing protein" evidence="8">
    <location>
        <begin position="25"/>
        <end position="135"/>
    </location>
</feature>
<keyword evidence="6" id="KW-1133">Transmembrane helix</keyword>
<dbReference type="OrthoDB" id="692957at2759"/>
<comment type="caution">
    <text evidence="10">The sequence shown here is derived from an EMBL/GenBank/DDBJ whole genome shotgun (WGS) entry which is preliminary data.</text>
</comment>
<evidence type="ECO:0000256" key="3">
    <source>
        <dbReference type="ARBA" id="ARBA00022692"/>
    </source>
</evidence>
<dbReference type="AlphaFoldDB" id="A0A835AMG3"/>
<evidence type="ECO:0000313" key="10">
    <source>
        <dbReference type="EMBL" id="KAF8662934.1"/>
    </source>
</evidence>
<dbReference type="InterPro" id="IPR050994">
    <property type="entry name" value="At_inactive_RLKs"/>
</dbReference>
<name>A0A835AMG3_9POAL</name>
<comment type="subcellular location">
    <subcellularLocation>
        <location evidence="1">Membrane</location>
        <topology evidence="1">Single-pass membrane protein</topology>
    </subcellularLocation>
</comment>
<evidence type="ECO:0000256" key="2">
    <source>
        <dbReference type="ARBA" id="ARBA00022614"/>
    </source>
</evidence>
<organism evidence="10 11">
    <name type="scientific">Digitaria exilis</name>
    <dbReference type="NCBI Taxonomy" id="1010633"/>
    <lineage>
        <taxon>Eukaryota</taxon>
        <taxon>Viridiplantae</taxon>
        <taxon>Streptophyta</taxon>
        <taxon>Embryophyta</taxon>
        <taxon>Tracheophyta</taxon>
        <taxon>Spermatophyta</taxon>
        <taxon>Magnoliopsida</taxon>
        <taxon>Liliopsida</taxon>
        <taxon>Poales</taxon>
        <taxon>Poaceae</taxon>
        <taxon>PACMAD clade</taxon>
        <taxon>Panicoideae</taxon>
        <taxon>Panicodae</taxon>
        <taxon>Paniceae</taxon>
        <taxon>Anthephorinae</taxon>
        <taxon>Digitaria</taxon>
    </lineage>
</organism>
<keyword evidence="11" id="KW-1185">Reference proteome</keyword>
<dbReference type="Pfam" id="PF08263">
    <property type="entry name" value="LRRNT_2"/>
    <property type="match status" value="1"/>
</dbReference>
<protein>
    <recommendedName>
        <fullName evidence="9">Leucine-rich repeat-containing N-terminal plant-type domain-containing protein</fullName>
    </recommendedName>
</protein>
<evidence type="ECO:0000256" key="4">
    <source>
        <dbReference type="ARBA" id="ARBA00022729"/>
    </source>
</evidence>
<dbReference type="PANTHER" id="PTHR48010">
    <property type="entry name" value="OS05G0588300 PROTEIN"/>
    <property type="match status" value="1"/>
</dbReference>
<dbReference type="SUPFAM" id="SSF52058">
    <property type="entry name" value="L domain-like"/>
    <property type="match status" value="1"/>
</dbReference>
<dbReference type="EMBL" id="JACEFO010002379">
    <property type="protein sequence ID" value="KAF8662934.1"/>
    <property type="molecule type" value="Genomic_DNA"/>
</dbReference>
<keyword evidence="5" id="KW-0677">Repeat</keyword>
<evidence type="ECO:0000313" key="11">
    <source>
        <dbReference type="Proteomes" id="UP000636709"/>
    </source>
</evidence>
<proteinExistence type="predicted"/>
<gene>
    <name evidence="10" type="ORF">HU200_055518</name>
</gene>
<dbReference type="Pfam" id="PF13855">
    <property type="entry name" value="LRR_8"/>
    <property type="match status" value="1"/>
</dbReference>
<feature type="domain" description="Leucine-rich repeat-containing N-terminal plant-type" evidence="9">
    <location>
        <begin position="25"/>
        <end position="62"/>
    </location>
</feature>
<evidence type="ECO:0000259" key="9">
    <source>
        <dbReference type="Pfam" id="PF08263"/>
    </source>
</evidence>
<keyword evidence="3" id="KW-0812">Transmembrane</keyword>
<evidence type="ECO:0000256" key="5">
    <source>
        <dbReference type="ARBA" id="ARBA00022737"/>
    </source>
</evidence>
<dbReference type="Proteomes" id="UP000636709">
    <property type="component" value="Unassembled WGS sequence"/>
</dbReference>
<dbReference type="InterPro" id="IPR001611">
    <property type="entry name" value="Leu-rich_rpt"/>
</dbReference>
<sequence>MARRSVRLLLLLSACMFFSTLAAAEDDEAALLAFKVAATGGISSVLTSWNGSGYCSWEGVRCRGMRRRVVALNLPSQGLTGVLSAAIGNLTSLRTLDLSSNGLNGDIPASLGRLRHLHSLNLSATMPSPDRSLST</sequence>
<evidence type="ECO:0000256" key="6">
    <source>
        <dbReference type="ARBA" id="ARBA00022989"/>
    </source>
</evidence>
<reference evidence="10" key="1">
    <citation type="submission" date="2020-07" db="EMBL/GenBank/DDBJ databases">
        <title>Genome sequence and genetic diversity analysis of an under-domesticated orphan crop, white fonio (Digitaria exilis).</title>
        <authorList>
            <person name="Bennetzen J.L."/>
            <person name="Chen S."/>
            <person name="Ma X."/>
            <person name="Wang X."/>
            <person name="Yssel A.E.J."/>
            <person name="Chaluvadi S.R."/>
            <person name="Johnson M."/>
            <person name="Gangashetty P."/>
            <person name="Hamidou F."/>
            <person name="Sanogo M.D."/>
            <person name="Zwaenepoel A."/>
            <person name="Wallace J."/>
            <person name="Van De Peer Y."/>
            <person name="Van Deynze A."/>
        </authorList>
    </citation>
    <scope>NUCLEOTIDE SEQUENCE</scope>
    <source>
        <tissue evidence="10">Leaves</tissue>
    </source>
</reference>
<dbReference type="Gene3D" id="3.80.10.10">
    <property type="entry name" value="Ribonuclease Inhibitor"/>
    <property type="match status" value="1"/>
</dbReference>
<keyword evidence="2" id="KW-0433">Leucine-rich repeat</keyword>
<keyword evidence="4 8" id="KW-0732">Signal</keyword>
<dbReference type="FunFam" id="3.80.10.10:FF:000129">
    <property type="entry name" value="Leucine-rich repeat receptor-like kinase"/>
    <property type="match status" value="1"/>
</dbReference>